<dbReference type="EMBL" id="CAJPDR010000178">
    <property type="protein sequence ID" value="CAF9923925.1"/>
    <property type="molecule type" value="Genomic_DNA"/>
</dbReference>
<name>A0A8H3FHU2_9LECA</name>
<dbReference type="InterPro" id="IPR036865">
    <property type="entry name" value="CRAL-TRIO_dom_sf"/>
</dbReference>
<evidence type="ECO:0000313" key="3">
    <source>
        <dbReference type="EMBL" id="CAF9923925.1"/>
    </source>
</evidence>
<dbReference type="Pfam" id="PF03765">
    <property type="entry name" value="CRAL_TRIO_N"/>
    <property type="match status" value="1"/>
</dbReference>
<dbReference type="Pfam" id="PF00650">
    <property type="entry name" value="CRAL_TRIO"/>
    <property type="match status" value="1"/>
</dbReference>
<dbReference type="CDD" id="cd00170">
    <property type="entry name" value="SEC14"/>
    <property type="match status" value="1"/>
</dbReference>
<dbReference type="SUPFAM" id="SSF46938">
    <property type="entry name" value="CRAL/TRIO N-terminal domain"/>
    <property type="match status" value="1"/>
</dbReference>
<dbReference type="InterPro" id="IPR011074">
    <property type="entry name" value="CRAL/TRIO_N_dom"/>
</dbReference>
<dbReference type="InterPro" id="IPR001251">
    <property type="entry name" value="CRAL-TRIO_dom"/>
</dbReference>
<accession>A0A8H3FHU2</accession>
<dbReference type="OrthoDB" id="43460at2759"/>
<evidence type="ECO:0000256" key="1">
    <source>
        <dbReference type="SAM" id="MobiDB-lite"/>
    </source>
</evidence>
<reference evidence="3" key="1">
    <citation type="submission" date="2021-03" db="EMBL/GenBank/DDBJ databases">
        <authorList>
            <person name="Tagirdzhanova G."/>
        </authorList>
    </citation>
    <scope>NUCLEOTIDE SEQUENCE</scope>
</reference>
<keyword evidence="4" id="KW-1185">Reference proteome</keyword>
<feature type="compositionally biased region" description="Polar residues" evidence="1">
    <location>
        <begin position="451"/>
        <end position="461"/>
    </location>
</feature>
<evidence type="ECO:0000259" key="2">
    <source>
        <dbReference type="PROSITE" id="PS50191"/>
    </source>
</evidence>
<feature type="region of interest" description="Disordered" evidence="1">
    <location>
        <begin position="451"/>
        <end position="474"/>
    </location>
</feature>
<sequence>MPSAALPGRPGNLTKEQEVRLQEMWTATLKVFGVSGFNDGTNGDAASITGSEVAEQAGIVGLEKKKKKRVTLFSRKHYDDAGTEDAEFVSAMDGNDKYGQKKEFHKLLESQSPEAIRTAFWSMVKHDDPDGLLLRFLRARKWDVQNALIMLVSTMHWRMQGMHVDDDIVRRGEWGALEDSASSNASTKKEGHDFLTQMRLGKSFLHGTDKEGRPITVVRVKLHKQGEQSDASLERFTVYTIETARLLLSPTVDTAAIVFDMTDFSMANMDYGPVKFMIKVFEANYPESLGVVLVHKSPWIFQGVWKLIRGWLDPVVAGKVHFTKNVEELAEFVERNHIIEELGGDDPWTYQYVEPVPEENKLLSDSVTRQRLLDERAAVVKEYETATQQWIHDPNSTVALQQERSELNKRLRTGYWELDPYLRARTLYDRTGIIREGGQIQYYGLPKSTTGSNSINDSIQNGPLPPQHRTDDLD</sequence>
<dbReference type="SUPFAM" id="SSF52087">
    <property type="entry name" value="CRAL/TRIO domain"/>
    <property type="match status" value="1"/>
</dbReference>
<comment type="caution">
    <text evidence="3">The sequence shown here is derived from an EMBL/GenBank/DDBJ whole genome shotgun (WGS) entry which is preliminary data.</text>
</comment>
<dbReference type="PANTHER" id="PTHR46590:SF1">
    <property type="entry name" value="PHOSPHATIDYLINOSITOL TRANSFER PROTEIN CSR1"/>
    <property type="match status" value="1"/>
</dbReference>
<dbReference type="Proteomes" id="UP000664203">
    <property type="component" value="Unassembled WGS sequence"/>
</dbReference>
<dbReference type="InterPro" id="IPR052432">
    <property type="entry name" value="PITP/CRAL-TRIO"/>
</dbReference>
<gene>
    <name evidence="3" type="ORF">ALECFALPRED_002567</name>
</gene>
<protein>
    <recommendedName>
        <fullName evidence="2">CRAL-TRIO domain-containing protein</fullName>
    </recommendedName>
</protein>
<organism evidence="3 4">
    <name type="scientific">Alectoria fallacina</name>
    <dbReference type="NCBI Taxonomy" id="1903189"/>
    <lineage>
        <taxon>Eukaryota</taxon>
        <taxon>Fungi</taxon>
        <taxon>Dikarya</taxon>
        <taxon>Ascomycota</taxon>
        <taxon>Pezizomycotina</taxon>
        <taxon>Lecanoromycetes</taxon>
        <taxon>OSLEUM clade</taxon>
        <taxon>Lecanoromycetidae</taxon>
        <taxon>Lecanorales</taxon>
        <taxon>Lecanorineae</taxon>
        <taxon>Parmeliaceae</taxon>
        <taxon>Alectoria</taxon>
    </lineage>
</organism>
<dbReference type="SMART" id="SM01100">
    <property type="entry name" value="CRAL_TRIO_N"/>
    <property type="match status" value="1"/>
</dbReference>
<dbReference type="Gene3D" id="3.40.525.10">
    <property type="entry name" value="CRAL-TRIO lipid binding domain"/>
    <property type="match status" value="1"/>
</dbReference>
<evidence type="ECO:0000313" key="4">
    <source>
        <dbReference type="Proteomes" id="UP000664203"/>
    </source>
</evidence>
<dbReference type="PANTHER" id="PTHR46590">
    <property type="entry name" value="PHOSPHATIDYLINOSITOL TRANSFER PROTEIN CSR1-RELATED"/>
    <property type="match status" value="1"/>
</dbReference>
<dbReference type="AlphaFoldDB" id="A0A8H3FHU2"/>
<dbReference type="InterPro" id="IPR036273">
    <property type="entry name" value="CRAL/TRIO_N_dom_sf"/>
</dbReference>
<dbReference type="PROSITE" id="PS50191">
    <property type="entry name" value="CRAL_TRIO"/>
    <property type="match status" value="1"/>
</dbReference>
<proteinExistence type="predicted"/>
<dbReference type="SMART" id="SM00516">
    <property type="entry name" value="SEC14"/>
    <property type="match status" value="1"/>
</dbReference>
<feature type="domain" description="CRAL-TRIO" evidence="2">
    <location>
        <begin position="193"/>
        <end position="350"/>
    </location>
</feature>